<dbReference type="EMBL" id="ACGP01000178">
    <property type="protein sequence ID" value="EEI23906.1"/>
    <property type="molecule type" value="Genomic_DNA"/>
</dbReference>
<evidence type="ECO:0000313" key="2">
    <source>
        <dbReference type="EMBL" id="EEI23906.1"/>
    </source>
</evidence>
<dbReference type="Proteomes" id="UP000003752">
    <property type="component" value="Unassembled WGS sequence"/>
</dbReference>
<keyword evidence="1" id="KW-1133">Transmembrane helix</keyword>
<gene>
    <name evidence="2" type="ORF">HMPREF0519_2072</name>
</gene>
<dbReference type="AlphaFoldDB" id="C0XLG1"/>
<evidence type="ECO:0000313" key="3">
    <source>
        <dbReference type="Proteomes" id="UP000003752"/>
    </source>
</evidence>
<feature type="transmembrane region" description="Helical" evidence="1">
    <location>
        <begin position="12"/>
        <end position="35"/>
    </location>
</feature>
<comment type="caution">
    <text evidence="2">The sequence shown here is derived from an EMBL/GenBank/DDBJ whole genome shotgun (WGS) entry which is preliminary data.</text>
</comment>
<dbReference type="InterPro" id="IPR016977">
    <property type="entry name" value="ComGF"/>
</dbReference>
<keyword evidence="1" id="KW-0812">Transmembrane</keyword>
<keyword evidence="1" id="KW-0472">Membrane</keyword>
<protein>
    <submittedName>
        <fullName evidence="2">Prepilin-type cleavage/methylation N-terminal domain protein</fullName>
    </submittedName>
</protein>
<feature type="transmembrane region" description="Helical" evidence="1">
    <location>
        <begin position="75"/>
        <end position="95"/>
    </location>
</feature>
<name>C0XLG1_LENH9</name>
<reference evidence="2 3" key="1">
    <citation type="submission" date="2009-01" db="EMBL/GenBank/DDBJ databases">
        <authorList>
            <person name="Qin X."/>
            <person name="Bachman B."/>
            <person name="Battles P."/>
            <person name="Bell A."/>
            <person name="Bess C."/>
            <person name="Bickham C."/>
            <person name="Chaboub L."/>
            <person name="Chen D."/>
            <person name="Coyle M."/>
            <person name="Deiros D.R."/>
            <person name="Dinh H."/>
            <person name="Forbes L."/>
            <person name="Fowler G."/>
            <person name="Francisco L."/>
            <person name="Fu Q."/>
            <person name="Gubbala S."/>
            <person name="Hale W."/>
            <person name="Han Y."/>
            <person name="Hemphill L."/>
            <person name="Highlander S.K."/>
            <person name="Hirani K."/>
            <person name="Hogues M."/>
            <person name="Jackson L."/>
            <person name="Jakkamsetti A."/>
            <person name="Javaid M."/>
            <person name="Jiang H."/>
            <person name="Korchina V."/>
            <person name="Kovar C."/>
            <person name="Lara F."/>
            <person name="Lee S."/>
            <person name="Mata R."/>
            <person name="Mathew T."/>
            <person name="Moen C."/>
            <person name="Morales K."/>
            <person name="Munidasa M."/>
            <person name="Nazareth L."/>
            <person name="Ngo R."/>
            <person name="Nguyen L."/>
            <person name="Okwuonu G."/>
            <person name="Ongeri F."/>
            <person name="Patil S."/>
            <person name="Petrosino J."/>
            <person name="Pham C."/>
            <person name="Pham P."/>
            <person name="Pu L.-L."/>
            <person name="Puazo M."/>
            <person name="Raj R."/>
            <person name="Reid J."/>
            <person name="Rouhana J."/>
            <person name="Saada N."/>
            <person name="Shang Y."/>
            <person name="Simmons D."/>
            <person name="Thornton R."/>
            <person name="Warren J."/>
            <person name="Weissenberger G."/>
            <person name="Zhang J."/>
            <person name="Zhang L."/>
            <person name="Zhou C."/>
            <person name="Zhu D."/>
            <person name="Muzny D."/>
            <person name="Worley K."/>
            <person name="Gibbs R."/>
        </authorList>
    </citation>
    <scope>NUCLEOTIDE SEQUENCE [LARGE SCALE GENOMIC DNA]</scope>
    <source>
        <strain evidence="3">ATCC 8290 / DSM 20176 / CCUG 30140 / JCM 1155 / KCTC 3500 / NBRC 15886 / NCIMB 8040 / NRRL B-1843 / 9</strain>
    </source>
</reference>
<dbReference type="HOGENOM" id="CLU_1358964_0_0_9"/>
<keyword evidence="3" id="KW-1185">Reference proteome</keyword>
<evidence type="ECO:0000256" key="1">
    <source>
        <dbReference type="SAM" id="Phobius"/>
    </source>
</evidence>
<organism evidence="2 3">
    <name type="scientific">Lentilactobacillus hilgardii (strain ATCC 8290 / DSM 20176 / CCUG 30140 / JCM 1155 / KCTC 3500 / NBRC 15886 / NCIMB 8040 / NRRL B-1843 / 9)</name>
    <dbReference type="NCBI Taxonomy" id="1423757"/>
    <lineage>
        <taxon>Bacteria</taxon>
        <taxon>Bacillati</taxon>
        <taxon>Bacillota</taxon>
        <taxon>Bacilli</taxon>
        <taxon>Lactobacillales</taxon>
        <taxon>Lactobacillaceae</taxon>
        <taxon>Lentilactobacillus</taxon>
    </lineage>
</organism>
<proteinExistence type="predicted"/>
<dbReference type="Pfam" id="PF15980">
    <property type="entry name" value="ComGF"/>
    <property type="match status" value="1"/>
</dbReference>
<sequence length="201" mass="23481">MVLELKRKTKDGFTLIDSLIGLTIISLFSLFYIGITHQMNDQIDQSQQTLNESIMRICWGMSRKHRNGYLLAESMISLLVCVFAIWTITTMLAYVGRASNNQMINFYSYIDLLESDHFNFRVVKVSNNDVILYSPNTKKKYHMQQYKNMLRFTGDHLGHVPTLVNVGRVYWDKEEGRLSTDVKFENGEHYQAYSKLQSDRQ</sequence>
<accession>C0XLG1</accession>